<dbReference type="InterPro" id="IPR046532">
    <property type="entry name" value="DUF6597"/>
</dbReference>
<dbReference type="Pfam" id="PF20240">
    <property type="entry name" value="DUF6597"/>
    <property type="match status" value="1"/>
</dbReference>
<dbReference type="PROSITE" id="PS01124">
    <property type="entry name" value="HTH_ARAC_FAMILY_2"/>
    <property type="match status" value="1"/>
</dbReference>
<dbReference type="SMART" id="SM00342">
    <property type="entry name" value="HTH_ARAC"/>
    <property type="match status" value="1"/>
</dbReference>
<dbReference type="OrthoDB" id="511992at2"/>
<organism evidence="5 6">
    <name type="scientific">Aequorivita antarctica</name>
    <dbReference type="NCBI Taxonomy" id="153266"/>
    <lineage>
        <taxon>Bacteria</taxon>
        <taxon>Pseudomonadati</taxon>
        <taxon>Bacteroidota</taxon>
        <taxon>Flavobacteriia</taxon>
        <taxon>Flavobacteriales</taxon>
        <taxon>Flavobacteriaceae</taxon>
        <taxon>Aequorivita</taxon>
    </lineage>
</organism>
<comment type="caution">
    <text evidence="5">The sequence shown here is derived from an EMBL/GenBank/DDBJ whole genome shotgun (WGS) entry which is preliminary data.</text>
</comment>
<evidence type="ECO:0000256" key="3">
    <source>
        <dbReference type="ARBA" id="ARBA00023163"/>
    </source>
</evidence>
<protein>
    <submittedName>
        <fullName evidence="5">AraC family transcriptional regulator</fullName>
    </submittedName>
</protein>
<feature type="domain" description="HTH araC/xylS-type" evidence="4">
    <location>
        <begin position="164"/>
        <end position="266"/>
    </location>
</feature>
<dbReference type="GO" id="GO:0003700">
    <property type="term" value="F:DNA-binding transcription factor activity"/>
    <property type="evidence" value="ECO:0007669"/>
    <property type="project" value="InterPro"/>
</dbReference>
<dbReference type="AlphaFoldDB" id="A0A5C6YVG9"/>
<reference evidence="5 6" key="1">
    <citation type="submission" date="2019-08" db="EMBL/GenBank/DDBJ databases">
        <title>Genome of Aequorivita antarctica SW49 (type strain).</title>
        <authorList>
            <person name="Bowman J.P."/>
        </authorList>
    </citation>
    <scope>NUCLEOTIDE SEQUENCE [LARGE SCALE GENOMIC DNA]</scope>
    <source>
        <strain evidence="5 6">SW49</strain>
    </source>
</reference>
<keyword evidence="3" id="KW-0804">Transcription</keyword>
<dbReference type="Pfam" id="PF12833">
    <property type="entry name" value="HTH_18"/>
    <property type="match status" value="1"/>
</dbReference>
<keyword evidence="1" id="KW-0805">Transcription regulation</keyword>
<accession>A0A5C6YVG9</accession>
<proteinExistence type="predicted"/>
<dbReference type="GO" id="GO:0043565">
    <property type="term" value="F:sequence-specific DNA binding"/>
    <property type="evidence" value="ECO:0007669"/>
    <property type="project" value="InterPro"/>
</dbReference>
<dbReference type="Gene3D" id="1.10.10.60">
    <property type="entry name" value="Homeodomain-like"/>
    <property type="match status" value="1"/>
</dbReference>
<keyword evidence="6" id="KW-1185">Reference proteome</keyword>
<evidence type="ECO:0000256" key="1">
    <source>
        <dbReference type="ARBA" id="ARBA00023015"/>
    </source>
</evidence>
<evidence type="ECO:0000313" key="5">
    <source>
        <dbReference type="EMBL" id="TXD71570.1"/>
    </source>
</evidence>
<dbReference type="EMBL" id="VORT01000016">
    <property type="protein sequence ID" value="TXD71570.1"/>
    <property type="molecule type" value="Genomic_DNA"/>
</dbReference>
<dbReference type="Proteomes" id="UP000321497">
    <property type="component" value="Unassembled WGS sequence"/>
</dbReference>
<gene>
    <name evidence="5" type="ORF">ESU54_16235</name>
</gene>
<evidence type="ECO:0000256" key="2">
    <source>
        <dbReference type="ARBA" id="ARBA00023125"/>
    </source>
</evidence>
<evidence type="ECO:0000313" key="6">
    <source>
        <dbReference type="Proteomes" id="UP000321497"/>
    </source>
</evidence>
<sequence>MPKIVNIPPCVSLSPFVRNYSLLKFNTHQLERCGPRYSGPEMCLLFFLNALPKSMVITHNESPEYESKRTLLKGLSTRFNGTWRYKGAYLIFRIHFTPHGFHSLLRLPLKEFTNNILDAQTVFGKEISVHCEQLRQAQTINKMAALTDEFLEAYIIKSKERAAKKGLALVADAILRSNCAISIEQYASLANMSLRNFERKFAQQVGTSPKMFCRLVRFNRAIELKLMAPDKCWTSIALDCDYYDQMHMVHDFIKFAGTSPTNLFENISLPALHIENLNRMN</sequence>
<dbReference type="RefSeq" id="WP_111844891.1">
    <property type="nucleotide sequence ID" value="NZ_UEGI01000010.1"/>
</dbReference>
<name>A0A5C6YVG9_9FLAO</name>
<keyword evidence="2" id="KW-0238">DNA-binding</keyword>
<evidence type="ECO:0000259" key="4">
    <source>
        <dbReference type="PROSITE" id="PS01124"/>
    </source>
</evidence>
<dbReference type="InterPro" id="IPR018060">
    <property type="entry name" value="HTH_AraC"/>
</dbReference>
<dbReference type="PANTHER" id="PTHR46796">
    <property type="entry name" value="HTH-TYPE TRANSCRIPTIONAL ACTIVATOR RHAS-RELATED"/>
    <property type="match status" value="1"/>
</dbReference>
<dbReference type="InterPro" id="IPR050204">
    <property type="entry name" value="AraC_XylS_family_regulators"/>
</dbReference>
<dbReference type="PANTHER" id="PTHR46796:SF13">
    <property type="entry name" value="HTH-TYPE TRANSCRIPTIONAL ACTIVATOR RHAS"/>
    <property type="match status" value="1"/>
</dbReference>